<evidence type="ECO:0000256" key="6">
    <source>
        <dbReference type="PIRSR" id="PIRSR601765-1"/>
    </source>
</evidence>
<keyword evidence="6" id="KW-0479">Metal-binding</keyword>
<evidence type="ECO:0000256" key="2">
    <source>
        <dbReference type="ARBA" id="ARBA00012925"/>
    </source>
</evidence>
<reference evidence="7 8" key="1">
    <citation type="journal article" date="2019" name="Genome Biol. Evol.">
        <title>Day and night: Metabolic profiles and evolutionary relationships of six axenic non-marine cyanobacteria.</title>
        <authorList>
            <person name="Will S.E."/>
            <person name="Henke P."/>
            <person name="Boedeker C."/>
            <person name="Huang S."/>
            <person name="Brinkmann H."/>
            <person name="Rohde M."/>
            <person name="Jarek M."/>
            <person name="Friedl T."/>
            <person name="Seufert S."/>
            <person name="Schumacher M."/>
            <person name="Overmann J."/>
            <person name="Neumann-Schaal M."/>
            <person name="Petersen J."/>
        </authorList>
    </citation>
    <scope>NUCLEOTIDE SEQUENCE [LARGE SCALE GENOMIC DNA]</scope>
    <source>
        <strain evidence="7 8">SAG 39.79</strain>
    </source>
</reference>
<protein>
    <recommendedName>
        <fullName evidence="2">carbonic anhydrase</fullName>
        <ecNumber evidence="2">4.2.1.1</ecNumber>
    </recommendedName>
</protein>
<evidence type="ECO:0000313" key="8">
    <source>
        <dbReference type="Proteomes" id="UP000282574"/>
    </source>
</evidence>
<keyword evidence="8" id="KW-1185">Reference proteome</keyword>
<comment type="caution">
    <text evidence="7">The sequence shown here is derived from an EMBL/GenBank/DDBJ whole genome shotgun (WGS) entry which is preliminary data.</text>
</comment>
<comment type="catalytic activity">
    <reaction evidence="5">
        <text>hydrogencarbonate + H(+) = CO2 + H2O</text>
        <dbReference type="Rhea" id="RHEA:10748"/>
        <dbReference type="ChEBI" id="CHEBI:15377"/>
        <dbReference type="ChEBI" id="CHEBI:15378"/>
        <dbReference type="ChEBI" id="CHEBI:16526"/>
        <dbReference type="ChEBI" id="CHEBI:17544"/>
        <dbReference type="EC" id="4.2.1.1"/>
    </reaction>
</comment>
<dbReference type="CDD" id="cd03378">
    <property type="entry name" value="beta_CA_cladeC"/>
    <property type="match status" value="1"/>
</dbReference>
<evidence type="ECO:0000256" key="5">
    <source>
        <dbReference type="ARBA" id="ARBA00048348"/>
    </source>
</evidence>
<dbReference type="EC" id="4.2.1.1" evidence="2"/>
<dbReference type="InterPro" id="IPR006311">
    <property type="entry name" value="TAT_signal"/>
</dbReference>
<evidence type="ECO:0000313" key="7">
    <source>
        <dbReference type="EMBL" id="RUT11565.1"/>
    </source>
</evidence>
<keyword evidence="4" id="KW-0456">Lyase</keyword>
<comment type="cofactor">
    <cofactor evidence="6">
        <name>Zn(2+)</name>
        <dbReference type="ChEBI" id="CHEBI:29105"/>
    </cofactor>
    <text evidence="6">Binds 1 zinc ion per subunit.</text>
</comment>
<dbReference type="EMBL" id="RSCK01000024">
    <property type="protein sequence ID" value="RUT11565.1"/>
    <property type="molecule type" value="Genomic_DNA"/>
</dbReference>
<organism evidence="7 8">
    <name type="scientific">Chroococcidiopsis cubana SAG 39.79</name>
    <dbReference type="NCBI Taxonomy" id="388085"/>
    <lineage>
        <taxon>Bacteria</taxon>
        <taxon>Bacillati</taxon>
        <taxon>Cyanobacteriota</taxon>
        <taxon>Cyanophyceae</taxon>
        <taxon>Chroococcidiopsidales</taxon>
        <taxon>Chroococcidiopsidaceae</taxon>
        <taxon>Chroococcidiopsis</taxon>
    </lineage>
</organism>
<dbReference type="InterPro" id="IPR015892">
    <property type="entry name" value="Carbonic_anhydrase_CS"/>
</dbReference>
<feature type="binding site" evidence="6">
    <location>
        <position position="93"/>
    </location>
    <ligand>
        <name>Zn(2+)</name>
        <dbReference type="ChEBI" id="CHEBI:29105"/>
    </ligand>
</feature>
<dbReference type="PANTHER" id="PTHR11002:SF79">
    <property type="entry name" value="CARBONIC ANHYDRASE 2"/>
    <property type="match status" value="1"/>
</dbReference>
<dbReference type="GO" id="GO:0008270">
    <property type="term" value="F:zinc ion binding"/>
    <property type="evidence" value="ECO:0007669"/>
    <property type="project" value="InterPro"/>
</dbReference>
<gene>
    <name evidence="7" type="primary">ecaB</name>
    <name evidence="7" type="ORF">DSM107010_32170</name>
</gene>
<dbReference type="Proteomes" id="UP000282574">
    <property type="component" value="Unassembled WGS sequence"/>
</dbReference>
<name>A0AB37UJP1_9CYAN</name>
<dbReference type="InterPro" id="IPR036874">
    <property type="entry name" value="Carbonic_anhydrase_sf"/>
</dbReference>
<dbReference type="RefSeq" id="WP_106166510.1">
    <property type="nucleotide sequence ID" value="NZ_JAVKZF010000006.1"/>
</dbReference>
<feature type="binding site" evidence="6">
    <location>
        <position position="146"/>
    </location>
    <ligand>
        <name>Zn(2+)</name>
        <dbReference type="ChEBI" id="CHEBI:29105"/>
    </ligand>
</feature>
<dbReference type="SUPFAM" id="SSF53056">
    <property type="entry name" value="beta-carbonic anhydrase, cab"/>
    <property type="match status" value="1"/>
</dbReference>
<dbReference type="InterPro" id="IPR001765">
    <property type="entry name" value="Carbonic_anhydrase"/>
</dbReference>
<dbReference type="Pfam" id="PF00484">
    <property type="entry name" value="Pro_CA"/>
    <property type="match status" value="1"/>
</dbReference>
<dbReference type="SMART" id="SM00947">
    <property type="entry name" value="Pro_CA"/>
    <property type="match status" value="1"/>
</dbReference>
<keyword evidence="3 6" id="KW-0862">Zinc</keyword>
<sequence>MSRQNKFIDRRQFLKIAGVGFSVAASSLLGYARSAQAVVIEDIEPDSPNTALQRLLAGNQRFVQQKLRHPHQSQTRLHEVATAQHPFATLLSCADSRVPAEILFDLGIGDLFDVRIAGNIVTTEALGSLEYAAAMLGTPLIMVLGHERCGAVTAAVQGKPLPGQISSFAKAIEPAITTLSSANAQLNHKSNNKSESDLIENAVVANVQYQVKKLERSDLLMQLVGEGKLKIVGGRYDLDTGEVAIVT</sequence>
<dbReference type="GO" id="GO:0015976">
    <property type="term" value="P:carbon utilization"/>
    <property type="evidence" value="ECO:0007669"/>
    <property type="project" value="InterPro"/>
</dbReference>
<comment type="similarity">
    <text evidence="1">Belongs to the beta-class carbonic anhydrase family.</text>
</comment>
<dbReference type="PANTHER" id="PTHR11002">
    <property type="entry name" value="CARBONIC ANHYDRASE"/>
    <property type="match status" value="1"/>
</dbReference>
<dbReference type="GO" id="GO:0004089">
    <property type="term" value="F:carbonate dehydratase activity"/>
    <property type="evidence" value="ECO:0007669"/>
    <property type="project" value="UniProtKB-EC"/>
</dbReference>
<feature type="binding site" evidence="6">
    <location>
        <position position="95"/>
    </location>
    <ligand>
        <name>Zn(2+)</name>
        <dbReference type="ChEBI" id="CHEBI:29105"/>
    </ligand>
</feature>
<dbReference type="Gene3D" id="3.40.1050.10">
    <property type="entry name" value="Carbonic anhydrase"/>
    <property type="match status" value="1"/>
</dbReference>
<evidence type="ECO:0000256" key="1">
    <source>
        <dbReference type="ARBA" id="ARBA00006217"/>
    </source>
</evidence>
<dbReference type="AlphaFoldDB" id="A0AB37UJP1"/>
<feature type="binding site" evidence="6">
    <location>
        <position position="149"/>
    </location>
    <ligand>
        <name>Zn(2+)</name>
        <dbReference type="ChEBI" id="CHEBI:29105"/>
    </ligand>
</feature>
<accession>A0AB37UJP1</accession>
<proteinExistence type="inferred from homology"/>
<dbReference type="PROSITE" id="PS00704">
    <property type="entry name" value="PROK_CO2_ANHYDRASE_1"/>
    <property type="match status" value="1"/>
</dbReference>
<evidence type="ECO:0000256" key="4">
    <source>
        <dbReference type="ARBA" id="ARBA00023239"/>
    </source>
</evidence>
<dbReference type="PROSITE" id="PS51318">
    <property type="entry name" value="TAT"/>
    <property type="match status" value="1"/>
</dbReference>
<evidence type="ECO:0000256" key="3">
    <source>
        <dbReference type="ARBA" id="ARBA00022833"/>
    </source>
</evidence>